<evidence type="ECO:0000313" key="2">
    <source>
        <dbReference type="Proteomes" id="UP001596390"/>
    </source>
</evidence>
<proteinExistence type="predicted"/>
<dbReference type="RefSeq" id="WP_267664202.1">
    <property type="nucleotide sequence ID" value="NZ_JAODIX010000034.1"/>
</dbReference>
<reference evidence="1 2" key="1">
    <citation type="journal article" date="2019" name="Int. J. Syst. Evol. Microbiol.">
        <title>The Global Catalogue of Microorganisms (GCM) 10K type strain sequencing project: providing services to taxonomists for standard genome sequencing and annotation.</title>
        <authorList>
            <consortium name="The Broad Institute Genomics Platform"/>
            <consortium name="The Broad Institute Genome Sequencing Center for Infectious Disease"/>
            <person name="Wu L."/>
            <person name="Ma J."/>
        </authorList>
    </citation>
    <scope>NUCLEOTIDE SEQUENCE [LARGE SCALE GENOMIC DNA]</scope>
    <source>
        <strain evidence="1 2">Q85</strain>
    </source>
</reference>
<dbReference type="EMBL" id="JBHSZZ010000034">
    <property type="protein sequence ID" value="MFC7187100.1"/>
    <property type="molecule type" value="Genomic_DNA"/>
</dbReference>
<gene>
    <name evidence="1" type="ORF">ACFQMK_09410</name>
</gene>
<comment type="caution">
    <text evidence="1">The sequence shown here is derived from an EMBL/GenBank/DDBJ whole genome shotgun (WGS) entry which is preliminary data.</text>
</comment>
<accession>A0ABD5YCK0</accession>
<sequence>MDPTLADVAARADEHVETYRETAPFHPVEAEAIGSLGDAFRAGDYGRRDVEWVVRWYFRRRVDGIDHAERRAVEEAVEDAEPRELRGALWDAIDALDEGDSGDGGDSEGEGASTPAHHHALDALADLPGVDVAVATALLWFLDPDRFLVVGDREWRVVAALTDLDAGYPDPMTAEAYDRYLDAVRALADRLDVDHWHLYMVIQRTYAEAFDSE</sequence>
<evidence type="ECO:0000313" key="1">
    <source>
        <dbReference type="EMBL" id="MFC7187100.1"/>
    </source>
</evidence>
<dbReference type="Proteomes" id="UP001596390">
    <property type="component" value="Unassembled WGS sequence"/>
</dbReference>
<organism evidence="1 2">
    <name type="scientific">Halorubrum yunnanense</name>
    <dbReference type="NCBI Taxonomy" id="1526162"/>
    <lineage>
        <taxon>Archaea</taxon>
        <taxon>Methanobacteriati</taxon>
        <taxon>Methanobacteriota</taxon>
        <taxon>Stenosarchaea group</taxon>
        <taxon>Halobacteria</taxon>
        <taxon>Halobacteriales</taxon>
        <taxon>Haloferacaceae</taxon>
        <taxon>Halorubrum</taxon>
    </lineage>
</organism>
<dbReference type="AlphaFoldDB" id="A0ABD5YCK0"/>
<name>A0ABD5YCK0_9EURY</name>
<keyword evidence="2" id="KW-1185">Reference proteome</keyword>
<protein>
    <submittedName>
        <fullName evidence="1">Uncharacterized protein</fullName>
    </submittedName>
</protein>